<evidence type="ECO:0000313" key="1">
    <source>
        <dbReference type="EMBL" id="GEA30214.1"/>
    </source>
</evidence>
<dbReference type="AlphaFoldDB" id="A0AAV3VZK2"/>
<accession>A0AAV3VZK2</accession>
<dbReference type="RefSeq" id="WP_023973959.1">
    <property type="nucleotide sequence ID" value="NZ_BJLA01000002.1"/>
</dbReference>
<proteinExistence type="predicted"/>
<protein>
    <submittedName>
        <fullName evidence="1">Uncharacterized protein</fullName>
    </submittedName>
</protein>
<evidence type="ECO:0000313" key="2">
    <source>
        <dbReference type="Proteomes" id="UP000325212"/>
    </source>
</evidence>
<sequence>MINIFKDKYVDLVKKELVRKGLVQDLKVDPITNTVIVKTHLDKRRASLVATRAMMALGTNKYGNVKVEVIKSELP</sequence>
<reference evidence="1 2" key="1">
    <citation type="submission" date="2019-06" db="EMBL/GenBank/DDBJ databases">
        <title>Draft genome sequence of Clostridium diolis DSM 15410.</title>
        <authorList>
            <person name="Kobayashi H."/>
            <person name="Tanizawa Y."/>
            <person name="Tohno M."/>
        </authorList>
    </citation>
    <scope>NUCLEOTIDE SEQUENCE [LARGE SCALE GENOMIC DNA]</scope>
    <source>
        <strain evidence="1 2">DSM 15410</strain>
    </source>
</reference>
<gene>
    <name evidence="1" type="ORF">CDIOL_11370</name>
</gene>
<name>A0AAV3VZK2_9CLOT</name>
<organism evidence="1 2">
    <name type="scientific">Clostridium diolis</name>
    <dbReference type="NCBI Taxonomy" id="223919"/>
    <lineage>
        <taxon>Bacteria</taxon>
        <taxon>Bacillati</taxon>
        <taxon>Bacillota</taxon>
        <taxon>Clostridia</taxon>
        <taxon>Eubacteriales</taxon>
        <taxon>Clostridiaceae</taxon>
        <taxon>Clostridium</taxon>
    </lineage>
</organism>
<keyword evidence="2" id="KW-1185">Reference proteome</keyword>
<dbReference type="Proteomes" id="UP000325212">
    <property type="component" value="Unassembled WGS sequence"/>
</dbReference>
<comment type="caution">
    <text evidence="1">The sequence shown here is derived from an EMBL/GenBank/DDBJ whole genome shotgun (WGS) entry which is preliminary data.</text>
</comment>
<dbReference type="EMBL" id="BJLA01000002">
    <property type="protein sequence ID" value="GEA30214.1"/>
    <property type="molecule type" value="Genomic_DNA"/>
</dbReference>